<protein>
    <submittedName>
        <fullName evidence="2">(northern house mosquito) hypothetical protein</fullName>
    </submittedName>
</protein>
<proteinExistence type="predicted"/>
<reference evidence="2" key="1">
    <citation type="submission" date="2021-05" db="EMBL/GenBank/DDBJ databases">
        <authorList>
            <person name="Alioto T."/>
            <person name="Alioto T."/>
            <person name="Gomez Garrido J."/>
        </authorList>
    </citation>
    <scope>NUCLEOTIDE SEQUENCE</scope>
</reference>
<accession>A0A8D8MX44</accession>
<dbReference type="EMBL" id="HBUE01336331">
    <property type="protein sequence ID" value="CAG6596150.1"/>
    <property type="molecule type" value="Transcribed_RNA"/>
</dbReference>
<dbReference type="EMBL" id="HBUE01336330">
    <property type="protein sequence ID" value="CAG6596148.1"/>
    <property type="molecule type" value="Transcribed_RNA"/>
</dbReference>
<feature type="compositionally biased region" description="Low complexity" evidence="1">
    <location>
        <begin position="60"/>
        <end position="76"/>
    </location>
</feature>
<dbReference type="EMBL" id="HBUE01137208">
    <property type="protein sequence ID" value="CAG6499223.1"/>
    <property type="molecule type" value="Transcribed_RNA"/>
</dbReference>
<evidence type="ECO:0000256" key="1">
    <source>
        <dbReference type="SAM" id="MobiDB-lite"/>
    </source>
</evidence>
<dbReference type="EMBL" id="HBUE01229549">
    <property type="protein sequence ID" value="CAG6544014.1"/>
    <property type="molecule type" value="Transcribed_RNA"/>
</dbReference>
<sequence length="110" mass="12283">MTLEVASIYIPPLPACRTFRPRHLWLGTRSRDLRWDPTAEVSPLPAMTTWSETVLAAENPSVTTPNVPTVSPVGPTRSRRTCAPPAGERSPWKKIWTDPKLSAKVSWRPP</sequence>
<feature type="region of interest" description="Disordered" evidence="1">
    <location>
        <begin position="60"/>
        <end position="93"/>
    </location>
</feature>
<dbReference type="EMBL" id="HBUE01137209">
    <property type="protein sequence ID" value="CAG6499226.1"/>
    <property type="molecule type" value="Transcribed_RNA"/>
</dbReference>
<dbReference type="AlphaFoldDB" id="A0A8D8MX44"/>
<dbReference type="EMBL" id="HBUE01137215">
    <property type="protein sequence ID" value="CAG6499234.1"/>
    <property type="molecule type" value="Transcribed_RNA"/>
</dbReference>
<dbReference type="EMBL" id="HBUE01229548">
    <property type="protein sequence ID" value="CAG6544012.1"/>
    <property type="molecule type" value="Transcribed_RNA"/>
</dbReference>
<name>A0A8D8MX44_CULPI</name>
<evidence type="ECO:0000313" key="2">
    <source>
        <dbReference type="EMBL" id="CAG6544014.1"/>
    </source>
</evidence>
<organism evidence="2">
    <name type="scientific">Culex pipiens</name>
    <name type="common">House mosquito</name>
    <dbReference type="NCBI Taxonomy" id="7175"/>
    <lineage>
        <taxon>Eukaryota</taxon>
        <taxon>Metazoa</taxon>
        <taxon>Ecdysozoa</taxon>
        <taxon>Arthropoda</taxon>
        <taxon>Hexapoda</taxon>
        <taxon>Insecta</taxon>
        <taxon>Pterygota</taxon>
        <taxon>Neoptera</taxon>
        <taxon>Endopterygota</taxon>
        <taxon>Diptera</taxon>
        <taxon>Nematocera</taxon>
        <taxon>Culicoidea</taxon>
        <taxon>Culicidae</taxon>
        <taxon>Culicinae</taxon>
        <taxon>Culicini</taxon>
        <taxon>Culex</taxon>
        <taxon>Culex</taxon>
    </lineage>
</organism>